<keyword evidence="3 5" id="KW-0347">Helicase</keyword>
<evidence type="ECO:0000256" key="5">
    <source>
        <dbReference type="PROSITE-ProRule" id="PRU00560"/>
    </source>
</evidence>
<evidence type="ECO:0000259" key="6">
    <source>
        <dbReference type="PROSITE" id="PS51198"/>
    </source>
</evidence>
<evidence type="ECO:0000256" key="4">
    <source>
        <dbReference type="ARBA" id="ARBA00022840"/>
    </source>
</evidence>
<dbReference type="GO" id="GO:0000725">
    <property type="term" value="P:recombinational repair"/>
    <property type="evidence" value="ECO:0007669"/>
    <property type="project" value="TreeGrafter"/>
</dbReference>
<dbReference type="InterPro" id="IPR027417">
    <property type="entry name" value="P-loop_NTPase"/>
</dbReference>
<dbReference type="InterPro" id="IPR027785">
    <property type="entry name" value="UvrD-like_helicase_C"/>
</dbReference>
<dbReference type="AlphaFoldDB" id="A0A6N3HK36"/>
<proteinExistence type="predicted"/>
<organism evidence="7">
    <name type="scientific">Clostridium symbiosum</name>
    <name type="common">Bacteroides symbiosus</name>
    <dbReference type="NCBI Taxonomy" id="1512"/>
    <lineage>
        <taxon>Bacteria</taxon>
        <taxon>Bacillati</taxon>
        <taxon>Bacillota</taxon>
        <taxon>Clostridia</taxon>
        <taxon>Lachnospirales</taxon>
        <taxon>Lachnospiraceae</taxon>
        <taxon>Otoolea</taxon>
    </lineage>
</organism>
<keyword evidence="2 5" id="KW-0378">Hydrolase</keyword>
<protein>
    <submittedName>
        <fullName evidence="7">ATP-dependent DNA helicase PcrA</fullName>
        <ecNumber evidence="7">3.6.4.12</ecNumber>
    </submittedName>
</protein>
<dbReference type="PANTHER" id="PTHR11070:SF2">
    <property type="entry name" value="ATP-DEPENDENT DNA HELICASE SRS2"/>
    <property type="match status" value="1"/>
</dbReference>
<reference evidence="7" key="1">
    <citation type="submission" date="2019-11" db="EMBL/GenBank/DDBJ databases">
        <authorList>
            <person name="Feng L."/>
        </authorList>
    </citation>
    <scope>NUCLEOTIDE SEQUENCE</scope>
    <source>
        <strain evidence="7">CsymbiosumLFYP84</strain>
    </source>
</reference>
<dbReference type="Pfam" id="PF13538">
    <property type="entry name" value="UvrD_C_2"/>
    <property type="match status" value="1"/>
</dbReference>
<gene>
    <name evidence="7" type="primary">pcrA_3</name>
    <name evidence="7" type="ORF">CSLFYP84_03911</name>
</gene>
<dbReference type="RefSeq" id="WP_021640576.1">
    <property type="nucleotide sequence ID" value="NZ_CACRUA010000054.1"/>
</dbReference>
<dbReference type="EC" id="3.6.4.12" evidence="7"/>
<dbReference type="PROSITE" id="PS51198">
    <property type="entry name" value="UVRD_HELICASE_ATP_BIND"/>
    <property type="match status" value="1"/>
</dbReference>
<evidence type="ECO:0000256" key="1">
    <source>
        <dbReference type="ARBA" id="ARBA00022741"/>
    </source>
</evidence>
<accession>A0A6N3HK36</accession>
<dbReference type="EMBL" id="CACRUA010000054">
    <property type="protein sequence ID" value="VYU76761.1"/>
    <property type="molecule type" value="Genomic_DNA"/>
</dbReference>
<dbReference type="PANTHER" id="PTHR11070">
    <property type="entry name" value="UVRD / RECB / PCRA DNA HELICASE FAMILY MEMBER"/>
    <property type="match status" value="1"/>
</dbReference>
<dbReference type="Pfam" id="PF13245">
    <property type="entry name" value="AAA_19"/>
    <property type="match status" value="1"/>
</dbReference>
<dbReference type="Gene3D" id="3.40.50.300">
    <property type="entry name" value="P-loop containing nucleotide triphosphate hydrolases"/>
    <property type="match status" value="2"/>
</dbReference>
<dbReference type="InterPro" id="IPR000212">
    <property type="entry name" value="DNA_helicase_UvrD/REP"/>
</dbReference>
<sequence>MKLSPIQEEIINIPGNLIVRASAGTGKTHTMVNKIIKEIEDNHTHKVVAAITFTIKAAQEIKDRLSVDITNHFIGTNNSFAIEEIIKPFMKDVYGAEFDLDMSTDYSSKVDTYQAGIDKIRLEGVLCSYQDTKKNFIFDLAQEIVEESLACKLYLQAKYFKIYIDEYQDCDQSMHKFFMYLCDELFINTFIVGDEKQSIYIWRGAYPKAFKDIWEKANFEKRFMGDNFRSCKQIQNYSNLLCEETCKLYSPTENLENIVWLTPTSTDWAAKVISQIDSGKKSALLRYTNENAKLGAEALSIAGIEYKYIPQIPIADITTDTAWLYSAVAKYLILEKYSAYDVISEIPVEGNESKKTISTIKKLLSNIEFSQDDEGSFNIAVEKLAEYLGYQTREEHLSKLYRTVSDKSFHVAFEADKYQHVAITFHSSKGLEFEQVIVFAEDYRLSDMPSVYNHYVSVTRAKNKLIIVKQNNYNANCFQANLSKLFLKSGLNISDIVLLK</sequence>
<dbReference type="GO" id="GO:0005524">
    <property type="term" value="F:ATP binding"/>
    <property type="evidence" value="ECO:0007669"/>
    <property type="project" value="UniProtKB-UniRule"/>
</dbReference>
<dbReference type="GO" id="GO:0003677">
    <property type="term" value="F:DNA binding"/>
    <property type="evidence" value="ECO:0007669"/>
    <property type="project" value="InterPro"/>
</dbReference>
<name>A0A6N3HK36_CLOSY</name>
<feature type="domain" description="UvrD-like helicase ATP-binding" evidence="6">
    <location>
        <begin position="1"/>
        <end position="231"/>
    </location>
</feature>
<dbReference type="GO" id="GO:0043138">
    <property type="term" value="F:3'-5' DNA helicase activity"/>
    <property type="evidence" value="ECO:0007669"/>
    <property type="project" value="TreeGrafter"/>
</dbReference>
<dbReference type="GO" id="GO:0016787">
    <property type="term" value="F:hydrolase activity"/>
    <property type="evidence" value="ECO:0007669"/>
    <property type="project" value="UniProtKB-UniRule"/>
</dbReference>
<evidence type="ECO:0000256" key="3">
    <source>
        <dbReference type="ARBA" id="ARBA00022806"/>
    </source>
</evidence>
<feature type="binding site" evidence="5">
    <location>
        <begin position="21"/>
        <end position="28"/>
    </location>
    <ligand>
        <name>ATP</name>
        <dbReference type="ChEBI" id="CHEBI:30616"/>
    </ligand>
</feature>
<dbReference type="SUPFAM" id="SSF52540">
    <property type="entry name" value="P-loop containing nucleoside triphosphate hydrolases"/>
    <property type="match status" value="1"/>
</dbReference>
<dbReference type="InterPro" id="IPR014016">
    <property type="entry name" value="UvrD-like_ATP-bd"/>
</dbReference>
<evidence type="ECO:0000256" key="2">
    <source>
        <dbReference type="ARBA" id="ARBA00022801"/>
    </source>
</evidence>
<evidence type="ECO:0000313" key="7">
    <source>
        <dbReference type="EMBL" id="VYU76761.1"/>
    </source>
</evidence>
<keyword evidence="1 5" id="KW-0547">Nucleotide-binding</keyword>
<keyword evidence="4 5" id="KW-0067">ATP-binding</keyword>